<proteinExistence type="evidence at transcript level"/>
<evidence type="ECO:0000313" key="1">
    <source>
        <dbReference type="EMBL" id="BAJ91967.1"/>
    </source>
</evidence>
<name>F2DA46_HORVV</name>
<dbReference type="AlphaFoldDB" id="F2DA46"/>
<sequence length="85" mass="9819">MNTACMHARIDTPTTNPSTTYWRYNTGTHVRTHNLAHCTGAKERVFSPTSYTNWMFCCWKLPMMDRPRDPITVRHSAPDPESSTM</sequence>
<dbReference type="EMBL" id="AK360759">
    <property type="protein sequence ID" value="BAJ91967.1"/>
    <property type="molecule type" value="mRNA"/>
</dbReference>
<accession>F2DA46</accession>
<reference evidence="1" key="1">
    <citation type="journal article" date="2011" name="Plant Physiol.">
        <title>Comprehensive sequence analysis of 24,783 barley full-length cDNAs derived from 12 clone libraries.</title>
        <authorList>
            <person name="Matsumoto T."/>
            <person name="Tanaka T."/>
            <person name="Sakai H."/>
            <person name="Amano N."/>
            <person name="Kanamori H."/>
            <person name="Kurita K."/>
            <person name="Kikuta A."/>
            <person name="Kamiya K."/>
            <person name="Yamamoto M."/>
            <person name="Ikawa H."/>
            <person name="Fujii N."/>
            <person name="Hori K."/>
            <person name="Itoh T."/>
            <person name="Sato K."/>
        </authorList>
    </citation>
    <scope>NUCLEOTIDE SEQUENCE</scope>
    <source>
        <tissue evidence="1">Shoot</tissue>
    </source>
</reference>
<organism evidence="1">
    <name type="scientific">Hordeum vulgare subsp. vulgare</name>
    <name type="common">Domesticated barley</name>
    <dbReference type="NCBI Taxonomy" id="112509"/>
    <lineage>
        <taxon>Eukaryota</taxon>
        <taxon>Viridiplantae</taxon>
        <taxon>Streptophyta</taxon>
        <taxon>Embryophyta</taxon>
        <taxon>Tracheophyta</taxon>
        <taxon>Spermatophyta</taxon>
        <taxon>Magnoliopsida</taxon>
        <taxon>Liliopsida</taxon>
        <taxon>Poales</taxon>
        <taxon>Poaceae</taxon>
        <taxon>BOP clade</taxon>
        <taxon>Pooideae</taxon>
        <taxon>Triticodae</taxon>
        <taxon>Triticeae</taxon>
        <taxon>Hordeinae</taxon>
        <taxon>Hordeum</taxon>
    </lineage>
</organism>
<protein>
    <submittedName>
        <fullName evidence="1">Predicted protein</fullName>
    </submittedName>
</protein>